<evidence type="ECO:0000313" key="3">
    <source>
        <dbReference type="Proteomes" id="UP000233837"/>
    </source>
</evidence>
<dbReference type="InterPro" id="IPR056689">
    <property type="entry name" value="DUF7787"/>
</dbReference>
<keyword evidence="3" id="KW-1185">Reference proteome</keyword>
<organism evidence="2 3">
    <name type="scientific">Dendrobium catenatum</name>
    <dbReference type="NCBI Taxonomy" id="906689"/>
    <lineage>
        <taxon>Eukaryota</taxon>
        <taxon>Viridiplantae</taxon>
        <taxon>Streptophyta</taxon>
        <taxon>Embryophyta</taxon>
        <taxon>Tracheophyta</taxon>
        <taxon>Spermatophyta</taxon>
        <taxon>Magnoliopsida</taxon>
        <taxon>Liliopsida</taxon>
        <taxon>Asparagales</taxon>
        <taxon>Orchidaceae</taxon>
        <taxon>Epidendroideae</taxon>
        <taxon>Malaxideae</taxon>
        <taxon>Dendrobiinae</taxon>
        <taxon>Dendrobium</taxon>
    </lineage>
</organism>
<accession>A0A2I0V808</accession>
<reference evidence="2 3" key="2">
    <citation type="journal article" date="2017" name="Nature">
        <title>The Apostasia genome and the evolution of orchids.</title>
        <authorList>
            <person name="Zhang G.Q."/>
            <person name="Liu K.W."/>
            <person name="Li Z."/>
            <person name="Lohaus R."/>
            <person name="Hsiao Y.Y."/>
            <person name="Niu S.C."/>
            <person name="Wang J.Y."/>
            <person name="Lin Y.C."/>
            <person name="Xu Q."/>
            <person name="Chen L.J."/>
            <person name="Yoshida K."/>
            <person name="Fujiwara S."/>
            <person name="Wang Z.W."/>
            <person name="Zhang Y.Q."/>
            <person name="Mitsuda N."/>
            <person name="Wang M."/>
            <person name="Liu G.H."/>
            <person name="Pecoraro L."/>
            <person name="Huang H.X."/>
            <person name="Xiao X.J."/>
            <person name="Lin M."/>
            <person name="Wu X.Y."/>
            <person name="Wu W.L."/>
            <person name="Chen Y.Y."/>
            <person name="Chang S.B."/>
            <person name="Sakamoto S."/>
            <person name="Ohme-Takagi M."/>
            <person name="Yagi M."/>
            <person name="Zeng S.J."/>
            <person name="Shen C.Y."/>
            <person name="Yeh C.M."/>
            <person name="Luo Y.B."/>
            <person name="Tsai W.C."/>
            <person name="Van de Peer Y."/>
            <person name="Liu Z.J."/>
        </authorList>
    </citation>
    <scope>NUCLEOTIDE SEQUENCE [LARGE SCALE GENOMIC DNA]</scope>
    <source>
        <tissue evidence="2">The whole plant</tissue>
    </source>
</reference>
<dbReference type="Proteomes" id="UP000233837">
    <property type="component" value="Unassembled WGS sequence"/>
</dbReference>
<reference evidence="2 3" key="1">
    <citation type="journal article" date="2016" name="Sci. Rep.">
        <title>The Dendrobium catenatum Lindl. genome sequence provides insights into polysaccharide synthase, floral development and adaptive evolution.</title>
        <authorList>
            <person name="Zhang G.Q."/>
            <person name="Xu Q."/>
            <person name="Bian C."/>
            <person name="Tsai W.C."/>
            <person name="Yeh C.M."/>
            <person name="Liu K.W."/>
            <person name="Yoshida K."/>
            <person name="Zhang L.S."/>
            <person name="Chang S.B."/>
            <person name="Chen F."/>
            <person name="Shi Y."/>
            <person name="Su Y.Y."/>
            <person name="Zhang Y.Q."/>
            <person name="Chen L.J."/>
            <person name="Yin Y."/>
            <person name="Lin M."/>
            <person name="Huang H."/>
            <person name="Deng H."/>
            <person name="Wang Z.W."/>
            <person name="Zhu S.L."/>
            <person name="Zhao X."/>
            <person name="Deng C."/>
            <person name="Niu S.C."/>
            <person name="Huang J."/>
            <person name="Wang M."/>
            <person name="Liu G.H."/>
            <person name="Yang H.J."/>
            <person name="Xiao X.J."/>
            <person name="Hsiao Y.Y."/>
            <person name="Wu W.L."/>
            <person name="Chen Y.Y."/>
            <person name="Mitsuda N."/>
            <person name="Ohme-Takagi M."/>
            <person name="Luo Y.B."/>
            <person name="Van de Peer Y."/>
            <person name="Liu Z.J."/>
        </authorList>
    </citation>
    <scope>NUCLEOTIDE SEQUENCE [LARGE SCALE GENOMIC DNA]</scope>
    <source>
        <tissue evidence="2">The whole plant</tissue>
    </source>
</reference>
<proteinExistence type="predicted"/>
<gene>
    <name evidence="2" type="ORF">MA16_Dca024125</name>
</gene>
<sequence>MRGAKELCLEEYVRFFNKEELVLTLNQLKKIARINGLVKVHQINKSRVLDALRSVELTPPGRSTVGERMLKSSTNEELSLDEVLEDIASLGWQECPIVSILTVGNECAMEAREGAAPIYFSYCSDQVKKKGVKCIETTSSGAKRKRKSVTNLTKLPLIGTVRAEGSPSGSQV</sequence>
<protein>
    <recommendedName>
        <fullName evidence="1">DUF7787 domain-containing protein</fullName>
    </recommendedName>
</protein>
<dbReference type="AlphaFoldDB" id="A0A2I0V808"/>
<feature type="domain" description="DUF7787" evidence="1">
    <location>
        <begin position="5"/>
        <end position="58"/>
    </location>
</feature>
<dbReference type="PANTHER" id="PTHR35096">
    <property type="entry name" value="BNAA08G28570D PROTEIN"/>
    <property type="match status" value="1"/>
</dbReference>
<dbReference type="Pfam" id="PF25042">
    <property type="entry name" value="DUF7787"/>
    <property type="match status" value="1"/>
</dbReference>
<dbReference type="EMBL" id="KZ504102">
    <property type="protein sequence ID" value="PKU59542.1"/>
    <property type="molecule type" value="Genomic_DNA"/>
</dbReference>
<name>A0A2I0V808_9ASPA</name>
<evidence type="ECO:0000259" key="1">
    <source>
        <dbReference type="Pfam" id="PF25042"/>
    </source>
</evidence>
<dbReference type="OrthoDB" id="692230at2759"/>
<evidence type="ECO:0000313" key="2">
    <source>
        <dbReference type="EMBL" id="PKU59542.1"/>
    </source>
</evidence>
<dbReference type="PANTHER" id="PTHR35096:SF8">
    <property type="entry name" value="OS03G0308600 PROTEIN"/>
    <property type="match status" value="1"/>
</dbReference>